<dbReference type="RefSeq" id="WP_138087899.1">
    <property type="nucleotide sequence ID" value="NZ_VAUV01000015.1"/>
</dbReference>
<reference evidence="4 5" key="1">
    <citation type="submission" date="2019-05" db="EMBL/GenBank/DDBJ databases">
        <title>Verrucobacter flavum gen. nov., sp. nov. a new member of the family Verrucomicrobiaceae.</title>
        <authorList>
            <person name="Szuroczki S."/>
            <person name="Abbaszade G."/>
            <person name="Szabo A."/>
            <person name="Felfoldi T."/>
            <person name="Schumann P."/>
            <person name="Boka K."/>
            <person name="Keki Z."/>
            <person name="Toumi M."/>
            <person name="Toth E."/>
        </authorList>
    </citation>
    <scope>NUCLEOTIDE SEQUENCE [LARGE SCALE GENOMIC DNA]</scope>
    <source>
        <strain evidence="4 5">MG-N-17</strain>
    </source>
</reference>
<evidence type="ECO:0000313" key="4">
    <source>
        <dbReference type="EMBL" id="TLD69213.1"/>
    </source>
</evidence>
<evidence type="ECO:0000256" key="1">
    <source>
        <dbReference type="SAM" id="SignalP"/>
    </source>
</evidence>
<dbReference type="EMBL" id="VAUV01000015">
    <property type="protein sequence ID" value="TLD69213.1"/>
    <property type="molecule type" value="Genomic_DNA"/>
</dbReference>
<feature type="signal peptide" evidence="1">
    <location>
        <begin position="1"/>
        <end position="29"/>
    </location>
</feature>
<accession>A0A5R8KA69</accession>
<feature type="domain" description="DUF1549" evidence="2">
    <location>
        <begin position="66"/>
        <end position="248"/>
    </location>
</feature>
<name>A0A5R8KA69_9BACT</name>
<proteinExistence type="predicted"/>
<dbReference type="InterPro" id="IPR022655">
    <property type="entry name" value="DUF1553"/>
</dbReference>
<evidence type="ECO:0000259" key="2">
    <source>
        <dbReference type="Pfam" id="PF07583"/>
    </source>
</evidence>
<dbReference type="PANTHER" id="PTHR35889:SF3">
    <property type="entry name" value="F-BOX DOMAIN-CONTAINING PROTEIN"/>
    <property type="match status" value="1"/>
</dbReference>
<dbReference type="AlphaFoldDB" id="A0A5R8KA69"/>
<gene>
    <name evidence="4" type="ORF">FEM03_19135</name>
</gene>
<dbReference type="Proteomes" id="UP000306196">
    <property type="component" value="Unassembled WGS sequence"/>
</dbReference>
<feature type="chain" id="PRO_5024359611" evidence="1">
    <location>
        <begin position="30"/>
        <end position="772"/>
    </location>
</feature>
<organism evidence="4 5">
    <name type="scientific">Phragmitibacter flavus</name>
    <dbReference type="NCBI Taxonomy" id="2576071"/>
    <lineage>
        <taxon>Bacteria</taxon>
        <taxon>Pseudomonadati</taxon>
        <taxon>Verrucomicrobiota</taxon>
        <taxon>Verrucomicrobiia</taxon>
        <taxon>Verrucomicrobiales</taxon>
        <taxon>Verrucomicrobiaceae</taxon>
        <taxon>Phragmitibacter</taxon>
    </lineage>
</organism>
<dbReference type="OrthoDB" id="9764302at2"/>
<evidence type="ECO:0000259" key="3">
    <source>
        <dbReference type="Pfam" id="PF07587"/>
    </source>
</evidence>
<comment type="caution">
    <text evidence="4">The sequence shown here is derived from an EMBL/GenBank/DDBJ whole genome shotgun (WGS) entry which is preliminary data.</text>
</comment>
<protein>
    <submittedName>
        <fullName evidence="4">DUF1549 domain-containing protein</fullName>
    </submittedName>
</protein>
<keyword evidence="1" id="KW-0732">Signal</keyword>
<evidence type="ECO:0000313" key="5">
    <source>
        <dbReference type="Proteomes" id="UP000306196"/>
    </source>
</evidence>
<sequence>MKTFLPYLSKGLRLLMVVAASAVALELSAQEKGGYANTKVVELKTPPAKVAGSTEEEPELKAVVAKIDELLMKKLVAEKVEPTARANDEVMVRRIYLDVIGRVPTKDEAVAFIDSKDPEKLAKLVDTLLASEGYVQNMFNFWADVLRVKTGIAPGGQGSSTGVAYIQWLKESLRSNKPYDQLVRELLTADGASYENGAIGYYMRDYNMALDNMAITTQVFMGTQMVCAQCHDHPFDKWTQMDYYQMAAHSYGMRGTAVLTGQEGVTRLMQREKVKPAERRELQQALGLIRFRLRFNHIAAFDRKLELPDDYQYDNGKPGQVISPLIPAALGPEGNIVEEGKAPIEAYAQWMTSRENPRFTLVVANRLWKKLFGMGVIDPVDELTDSTVPSNPELMAFLDKTMKDLNYDMKAYLRVLLNTDLYQREAYTKDVEPGEVYHFVGPVLRRMSAEQIWDSMVGLMRDNPDEPSAASYLETKQALTKIEWMDRLLEVQSPKEVLDGMRTIADYQKVLAAEVKAHLETLKTSKDEKEIRAARQAARRQRAKIYEKADEVVFNRGYQKLAKEIRTHGVDAVAAKTDEEFAKQIAFAVNKLDDDASMEEAQAAVLAEMSRPNRRLLETVREREMKEWSVGKDKEERQDYRLFADYRDKFAWRSADLRNPAPNGHFLRQYGQSDRELVDNSNREGSVMQALTMMNGPLFRSLMNPYSKLSRDMKGDASNEEMIDTIYLSTLSRRATAEEKSILGEVMASSGKKGRGDVLWSVLNTRQFLFIQ</sequence>
<keyword evidence="5" id="KW-1185">Reference proteome</keyword>
<dbReference type="Pfam" id="PF07587">
    <property type="entry name" value="PSD1"/>
    <property type="match status" value="1"/>
</dbReference>
<dbReference type="PANTHER" id="PTHR35889">
    <property type="entry name" value="CYCLOINULO-OLIGOSACCHARIDE FRUCTANOTRANSFERASE-RELATED"/>
    <property type="match status" value="1"/>
</dbReference>
<dbReference type="InterPro" id="IPR011444">
    <property type="entry name" value="DUF1549"/>
</dbReference>
<feature type="domain" description="DUF1553" evidence="3">
    <location>
        <begin position="347"/>
        <end position="745"/>
    </location>
</feature>
<dbReference type="Pfam" id="PF07583">
    <property type="entry name" value="PSCyt2"/>
    <property type="match status" value="1"/>
</dbReference>